<dbReference type="OrthoDB" id="7402611at2"/>
<feature type="transmembrane region" description="Helical" evidence="2">
    <location>
        <begin position="83"/>
        <end position="100"/>
    </location>
</feature>
<sequence length="600" mass="63923">MTYAATDPTGRASLDGARGLAALRIGIGLMQGLILYLLYRSASDSEALAWPATQPSLFAALVLATLFAPVMLLAGVGRMGWKALALWGVVAAAVLALMGWHDAAQRASDYFHPPYLRFPVVAFAAAALFIAHHLIVPAVAARRWIADFDDYFDTAWKAGVQLVLSLGFTGAFWLLLFLGAALFRVIGLSFLSDLLGKEWFSIPVTCLVFAVAVQLTDVRGGLIRGVRTVALMLLSWLLLVITVLVAGFLAALPFTGLDGLWKTGSATALVLSAAAALIVLINTAYQDGREDNLPPAALRLGARVASVLLTPLILIAIWGLSLRIGQHGLTPDRIIASACALVGVIYAAGYGWAALSPLWRKTAWMKPLERTNVLAAVLTVLVILALFSPLADPARLSVNDQMARLKRGAVSAAQFDYAFLRYDAGKAGRAALAELAKSPDAEVARHAKAAQASTSRYELTDATTPPRAPNIAPWPADKPLPAAFLAPTAPPDPRYACNSDDNCLAAQRDLNGDGRDEILLATTYRIALFAQDADGRWVHQGDYQVPHCPGPGAGGRDLREALKDPDLKTAAPPWPDLKMGDVTGRLQPETVCPKPAVVNP</sequence>
<feature type="transmembrane region" description="Helical" evidence="2">
    <location>
        <begin position="58"/>
        <end position="76"/>
    </location>
</feature>
<dbReference type="eggNOG" id="COG0474">
    <property type="taxonomic scope" value="Bacteria"/>
</dbReference>
<organism evidence="3 4">
    <name type="scientific">Brevundimonas naejangsanensis</name>
    <dbReference type="NCBI Taxonomy" id="588932"/>
    <lineage>
        <taxon>Bacteria</taxon>
        <taxon>Pseudomonadati</taxon>
        <taxon>Pseudomonadota</taxon>
        <taxon>Alphaproteobacteria</taxon>
        <taxon>Caulobacterales</taxon>
        <taxon>Caulobacteraceae</taxon>
        <taxon>Brevundimonas</taxon>
    </lineage>
</organism>
<evidence type="ECO:0000256" key="1">
    <source>
        <dbReference type="SAM" id="MobiDB-lite"/>
    </source>
</evidence>
<feature type="transmembrane region" description="Helical" evidence="2">
    <location>
        <begin position="334"/>
        <end position="359"/>
    </location>
</feature>
<keyword evidence="2" id="KW-0472">Membrane</keyword>
<feature type="compositionally biased region" description="Polar residues" evidence="1">
    <location>
        <begin position="454"/>
        <end position="463"/>
    </location>
</feature>
<feature type="region of interest" description="Disordered" evidence="1">
    <location>
        <begin position="454"/>
        <end position="473"/>
    </location>
</feature>
<protein>
    <submittedName>
        <fullName evidence="3">DUF4153 domain-containing protein</fullName>
    </submittedName>
</protein>
<dbReference type="EMBL" id="CP015614">
    <property type="protein sequence ID" value="ANF54801.1"/>
    <property type="molecule type" value="Genomic_DNA"/>
</dbReference>
<feature type="transmembrane region" description="Helical" evidence="2">
    <location>
        <begin position="199"/>
        <end position="218"/>
    </location>
</feature>
<feature type="transmembrane region" description="Helical" evidence="2">
    <location>
        <begin position="230"/>
        <end position="254"/>
    </location>
</feature>
<dbReference type="InterPro" id="IPR025291">
    <property type="entry name" value="DUF4153"/>
</dbReference>
<dbReference type="AlphaFoldDB" id="A0A172Y6E4"/>
<dbReference type="Pfam" id="PF13687">
    <property type="entry name" value="DUF4153"/>
    <property type="match status" value="1"/>
</dbReference>
<feature type="transmembrane region" description="Helical" evidence="2">
    <location>
        <begin position="371"/>
        <end position="391"/>
    </location>
</feature>
<evidence type="ECO:0000313" key="4">
    <source>
        <dbReference type="Proteomes" id="UP000077603"/>
    </source>
</evidence>
<gene>
    <name evidence="3" type="ORF">DA69_08640</name>
</gene>
<feature type="region of interest" description="Disordered" evidence="1">
    <location>
        <begin position="563"/>
        <end position="600"/>
    </location>
</feature>
<dbReference type="KEGG" id="bne:DA69_08640"/>
<accession>A0A172Y6E4</accession>
<dbReference type="Proteomes" id="UP000077603">
    <property type="component" value="Chromosome"/>
</dbReference>
<evidence type="ECO:0000313" key="3">
    <source>
        <dbReference type="EMBL" id="ANF54801.1"/>
    </source>
</evidence>
<keyword evidence="4" id="KW-1185">Reference proteome</keyword>
<feature type="transmembrane region" description="Helical" evidence="2">
    <location>
        <begin position="297"/>
        <end position="322"/>
    </location>
</feature>
<feature type="transmembrane region" description="Helical" evidence="2">
    <location>
        <begin position="266"/>
        <end position="285"/>
    </location>
</feature>
<feature type="transmembrane region" description="Helical" evidence="2">
    <location>
        <begin position="162"/>
        <end position="187"/>
    </location>
</feature>
<proteinExistence type="predicted"/>
<keyword evidence="2" id="KW-1133">Transmembrane helix</keyword>
<feature type="transmembrane region" description="Helical" evidence="2">
    <location>
        <begin position="120"/>
        <end position="141"/>
    </location>
</feature>
<reference evidence="3 4" key="1">
    <citation type="journal article" date="2014" name="Genome Announc.">
        <title>Genome Sequence of a Promising Hydrogen-Producing Facultative Anaerobic Bacterium, Brevundimonas naejangsanensis Strain B1.</title>
        <authorList>
            <person name="Su H."/>
            <person name="Zhang T."/>
            <person name="Bao M."/>
            <person name="Jiang Y."/>
            <person name="Wang Y."/>
            <person name="Tan T."/>
        </authorList>
    </citation>
    <scope>NUCLEOTIDE SEQUENCE [LARGE SCALE GENOMIC DNA]</scope>
    <source>
        <strain evidence="3 4">B1</strain>
    </source>
</reference>
<dbReference type="RefSeq" id="WP_025978326.1">
    <property type="nucleotide sequence ID" value="NZ_CP015614.1"/>
</dbReference>
<evidence type="ECO:0000256" key="2">
    <source>
        <dbReference type="SAM" id="Phobius"/>
    </source>
</evidence>
<keyword evidence="2" id="KW-0812">Transmembrane</keyword>
<feature type="transmembrane region" description="Helical" evidence="2">
    <location>
        <begin position="21"/>
        <end position="38"/>
    </location>
</feature>
<dbReference type="STRING" id="588932.DA69_08640"/>
<name>A0A172Y6E4_9CAUL</name>